<dbReference type="EMBL" id="CP003600">
    <property type="protein sequence ID" value="AFY96482.1"/>
    <property type="molecule type" value="Genomic_DNA"/>
</dbReference>
<dbReference type="SUPFAM" id="SSF54427">
    <property type="entry name" value="NTF2-like"/>
    <property type="match status" value="1"/>
</dbReference>
<dbReference type="KEGG" id="cmp:Cha6605_5610"/>
<evidence type="ECO:0000313" key="1">
    <source>
        <dbReference type="EMBL" id="AFY96482.1"/>
    </source>
</evidence>
<dbReference type="Pfam" id="PF07366">
    <property type="entry name" value="SnoaL"/>
    <property type="match status" value="1"/>
</dbReference>
<dbReference type="RefSeq" id="WP_015162563.1">
    <property type="nucleotide sequence ID" value="NC_019697.1"/>
</dbReference>
<dbReference type="InterPro" id="IPR009959">
    <property type="entry name" value="Cyclase_SnoaL-like"/>
</dbReference>
<dbReference type="PANTHER" id="PTHR38436:SF1">
    <property type="entry name" value="ESTER CYCLASE"/>
    <property type="match status" value="1"/>
</dbReference>
<proteinExistence type="predicted"/>
<dbReference type="HOGENOM" id="CLU_100997_5_1_3"/>
<gene>
    <name evidence="1" type="ORF">Cha6605_5610</name>
</gene>
<dbReference type="Gene3D" id="3.10.450.50">
    <property type="match status" value="1"/>
</dbReference>
<name>K9UMZ9_CHAP6</name>
<evidence type="ECO:0000313" key="2">
    <source>
        <dbReference type="Proteomes" id="UP000010366"/>
    </source>
</evidence>
<keyword evidence="2" id="KW-1185">Reference proteome</keyword>
<dbReference type="STRING" id="1173020.Cha6605_5610"/>
<protein>
    <submittedName>
        <fullName evidence="1">Putative ester cyclase</fullName>
    </submittedName>
</protein>
<dbReference type="InterPro" id="IPR032710">
    <property type="entry name" value="NTF2-like_dom_sf"/>
</dbReference>
<dbReference type="GO" id="GO:0030638">
    <property type="term" value="P:polyketide metabolic process"/>
    <property type="evidence" value="ECO:0007669"/>
    <property type="project" value="InterPro"/>
</dbReference>
<accession>K9UMZ9</accession>
<dbReference type="AlphaFoldDB" id="K9UMZ9"/>
<reference evidence="1 2" key="1">
    <citation type="submission" date="2012-05" db="EMBL/GenBank/DDBJ databases">
        <title>Finished chromosome of genome of Chamaesiphon sp. PCC 6605.</title>
        <authorList>
            <consortium name="US DOE Joint Genome Institute"/>
            <person name="Gugger M."/>
            <person name="Coursin T."/>
            <person name="Rippka R."/>
            <person name="Tandeau De Marsac N."/>
            <person name="Huntemann M."/>
            <person name="Wei C.-L."/>
            <person name="Han J."/>
            <person name="Detter J.C."/>
            <person name="Han C."/>
            <person name="Tapia R."/>
            <person name="Chen A."/>
            <person name="Kyrpides N."/>
            <person name="Mavromatis K."/>
            <person name="Markowitz V."/>
            <person name="Szeto E."/>
            <person name="Ivanova N."/>
            <person name="Pagani I."/>
            <person name="Pati A."/>
            <person name="Goodwin L."/>
            <person name="Nordberg H.P."/>
            <person name="Cantor M.N."/>
            <person name="Hua S.X."/>
            <person name="Woyke T."/>
            <person name="Kerfeld C.A."/>
        </authorList>
    </citation>
    <scope>NUCLEOTIDE SEQUENCE [LARGE SCALE GENOMIC DNA]</scope>
    <source>
        <strain evidence="2">ATCC 27169 / PCC 6605</strain>
    </source>
</reference>
<dbReference type="Proteomes" id="UP000010366">
    <property type="component" value="Chromosome"/>
</dbReference>
<sequence length="136" mass="15299">MNNPGNKQIVMRFYEAFNDRNLDKLDRVLQSGWMIHPQLPGQGSALQKYKPIAAAFLAAFPDLQFKIEGTIAEDDTVAVRATIVGTQRGKWLGVAPTGQRIQIVAHDFHRIEAGQIAESWHLEDWLLGMQQMKATI</sequence>
<dbReference type="eggNOG" id="COG5485">
    <property type="taxonomic scope" value="Bacteria"/>
</dbReference>
<dbReference type="PANTHER" id="PTHR38436">
    <property type="entry name" value="POLYKETIDE CYCLASE SNOAL-LIKE DOMAIN"/>
    <property type="match status" value="1"/>
</dbReference>
<dbReference type="OrthoDB" id="9182871at2"/>
<organism evidence="1 2">
    <name type="scientific">Chamaesiphon minutus (strain ATCC 27169 / PCC 6605)</name>
    <dbReference type="NCBI Taxonomy" id="1173020"/>
    <lineage>
        <taxon>Bacteria</taxon>
        <taxon>Bacillati</taxon>
        <taxon>Cyanobacteriota</taxon>
        <taxon>Cyanophyceae</taxon>
        <taxon>Gomontiellales</taxon>
        <taxon>Chamaesiphonaceae</taxon>
        <taxon>Chamaesiphon</taxon>
    </lineage>
</organism>